<dbReference type="EMBL" id="JXWY01000032">
    <property type="protein sequence ID" value="KIX91009.1"/>
    <property type="molecule type" value="Genomic_DNA"/>
</dbReference>
<protein>
    <submittedName>
        <fullName evidence="2">[Genomic island nu Sa beta2]</fullName>
    </submittedName>
</protein>
<dbReference type="Proteomes" id="UP000254100">
    <property type="component" value="Unassembled WGS sequence"/>
</dbReference>
<accession>A0A0D6XQC4</accession>
<keyword evidence="3" id="KW-1185">Reference proteome</keyword>
<dbReference type="RefSeq" id="WP_044359795.1">
    <property type="nucleotide sequence ID" value="NZ_PPRJ01000041.1"/>
</dbReference>
<dbReference type="Proteomes" id="UP000032366">
    <property type="component" value="Unassembled WGS sequence"/>
</dbReference>
<evidence type="ECO:0000313" key="4">
    <source>
        <dbReference type="Proteomes" id="UP000254100"/>
    </source>
</evidence>
<name>A0A0D6XQC4_9STAP</name>
<evidence type="ECO:0000313" key="1">
    <source>
        <dbReference type="EMBL" id="KIX91009.1"/>
    </source>
</evidence>
<dbReference type="OrthoDB" id="2413754at2"/>
<dbReference type="AlphaFoldDB" id="A0A0D6XQC4"/>
<dbReference type="InterPro" id="IPR053916">
    <property type="entry name" value="DUF6978"/>
</dbReference>
<gene>
    <name evidence="2" type="ORF">NCTC13832_00864</name>
    <name evidence="1" type="ORF">TP70_04630</name>
</gene>
<evidence type="ECO:0000313" key="2">
    <source>
        <dbReference type="EMBL" id="SUM57192.1"/>
    </source>
</evidence>
<reference evidence="2 4" key="2">
    <citation type="submission" date="2018-06" db="EMBL/GenBank/DDBJ databases">
        <authorList>
            <consortium name="Pathogen Informatics"/>
            <person name="Doyle S."/>
        </authorList>
    </citation>
    <scope>NUCLEOTIDE SEQUENCE [LARGE SCALE GENOMIC DNA]</scope>
    <source>
        <strain evidence="2 4">NCTC13832</strain>
    </source>
</reference>
<evidence type="ECO:0000313" key="3">
    <source>
        <dbReference type="Proteomes" id="UP000032366"/>
    </source>
</evidence>
<proteinExistence type="predicted"/>
<dbReference type="EMBL" id="UHDT01000001">
    <property type="protein sequence ID" value="SUM57192.1"/>
    <property type="molecule type" value="Genomic_DNA"/>
</dbReference>
<reference evidence="1 3" key="1">
    <citation type="submission" date="2015-01" db="EMBL/GenBank/DDBJ databases">
        <authorList>
            <person name="Guo J."/>
        </authorList>
    </citation>
    <scope>NUCLEOTIDE SEQUENCE [LARGE SCALE GENOMIC DNA]</scope>
    <source>
        <strain evidence="1 3">DSM 22147</strain>
    </source>
</reference>
<dbReference type="Pfam" id="PF22398">
    <property type="entry name" value="DUF6978"/>
    <property type="match status" value="1"/>
</dbReference>
<organism evidence="2 4">
    <name type="scientific">Staphylococcus microti</name>
    <dbReference type="NCBI Taxonomy" id="569857"/>
    <lineage>
        <taxon>Bacteria</taxon>
        <taxon>Bacillati</taxon>
        <taxon>Bacillota</taxon>
        <taxon>Bacilli</taxon>
        <taxon>Bacillales</taxon>
        <taxon>Staphylococcaceae</taxon>
        <taxon>Staphylococcus</taxon>
    </lineage>
</organism>
<sequence>MKDLDLNSLEEIHVKALINELKYLENFINERKLQESVVSRINERQDVVSFRLGIKYFIVLKRGNIEKDRFSISLIFKDTHHVLVRIDVNGGIHKNPDGTTAPKSHIHIYSNTHEKKDRYVYKISPKDFPELYNLYSAYHSFLAYNNIQSIK</sequence>